<dbReference type="Pfam" id="PF13087">
    <property type="entry name" value="AAA_12"/>
    <property type="match status" value="1"/>
</dbReference>
<dbReference type="PIRSF" id="PIRSF026306">
    <property type="entry name" value="UCP026306"/>
    <property type="match status" value="1"/>
</dbReference>
<evidence type="ECO:0000256" key="4">
    <source>
        <dbReference type="ARBA" id="ARBA00022840"/>
    </source>
</evidence>
<dbReference type="Gene3D" id="3.30.870.10">
    <property type="entry name" value="Endonuclease Chain A"/>
    <property type="match status" value="1"/>
</dbReference>
<name>A0ABX8MVT8_9PSED</name>
<dbReference type="Pfam" id="PF13091">
    <property type="entry name" value="PLDc_2"/>
    <property type="match status" value="1"/>
</dbReference>
<dbReference type="InterPro" id="IPR041679">
    <property type="entry name" value="DNA2/NAM7-like_C"/>
</dbReference>
<protein>
    <recommendedName>
        <fullName evidence="5">PLD phosphodiesterase domain-containing protein</fullName>
    </recommendedName>
</protein>
<proteinExistence type="predicted"/>
<organism evidence="6 7">
    <name type="scientific">Pseudomonas sessilinigenes</name>
    <dbReference type="NCBI Taxonomy" id="658629"/>
    <lineage>
        <taxon>Bacteria</taxon>
        <taxon>Pseudomonadati</taxon>
        <taxon>Pseudomonadota</taxon>
        <taxon>Gammaproteobacteria</taxon>
        <taxon>Pseudomonadales</taxon>
        <taxon>Pseudomonadaceae</taxon>
        <taxon>Pseudomonas</taxon>
    </lineage>
</organism>
<dbReference type="Gene3D" id="3.40.50.300">
    <property type="entry name" value="P-loop containing nucleotide triphosphate hydrolases"/>
    <property type="match status" value="3"/>
</dbReference>
<evidence type="ECO:0000259" key="5">
    <source>
        <dbReference type="PROSITE" id="PS50035"/>
    </source>
</evidence>
<dbReference type="CDD" id="cd18808">
    <property type="entry name" value="SF1_C_Upf1"/>
    <property type="match status" value="1"/>
</dbReference>
<keyword evidence="4" id="KW-0067">ATP-binding</keyword>
<evidence type="ECO:0000256" key="2">
    <source>
        <dbReference type="ARBA" id="ARBA00022801"/>
    </source>
</evidence>
<evidence type="ECO:0000256" key="3">
    <source>
        <dbReference type="ARBA" id="ARBA00022806"/>
    </source>
</evidence>
<dbReference type="PROSITE" id="PS50035">
    <property type="entry name" value="PLD"/>
    <property type="match status" value="1"/>
</dbReference>
<evidence type="ECO:0000313" key="7">
    <source>
        <dbReference type="Proteomes" id="UP000693952"/>
    </source>
</evidence>
<reference evidence="6" key="1">
    <citation type="submission" date="2021-06" db="EMBL/GenBank/DDBJ databases">
        <title>Updating the genus Pseudomonas: Description of 43 new species and partition of the Pseudomonas putida group.</title>
        <authorList>
            <person name="Girard L."/>
            <person name="Lood C."/>
            <person name="Vandamme P."/>
            <person name="Rokni-Zadeh H."/>
            <person name="van Noort V."/>
            <person name="Hofte M."/>
            <person name="Lavigne R."/>
            <person name="De Mot R."/>
        </authorList>
    </citation>
    <scope>NUCLEOTIDE SEQUENCE</scope>
    <source>
        <strain evidence="6">CMR12a</strain>
    </source>
</reference>
<dbReference type="InterPro" id="IPR047187">
    <property type="entry name" value="SF1_C_Upf1"/>
</dbReference>
<dbReference type="PANTHER" id="PTHR43788">
    <property type="entry name" value="DNA2/NAM7 HELICASE FAMILY MEMBER"/>
    <property type="match status" value="1"/>
</dbReference>
<sequence>MNEHALKLATYWRNSLADAENGNGALDASQAEKLIEVPNCNVSSGRLPVELAEMLFMGEPQTAATIKVTLRPLVYYQRLEHGKARKDMPAVVTPLVCDVLVTRDGRLYPTSRVLLPRDILEPLDQDNFTIGTQADLDAFLSTEEVPCFEPLAAEQTQDEEEHHAQWRTYLHFCWKMLRTVSNGWKHNQDSLMHANHGLLSKEDKPSGFSQNIVRLYDYLRHQKPKAQLFERFAQHTPSLTEPCLAPHSGFAVRLAHAGDEYALASAQRDALTHLLVGEAGDVLAVNGPPGTGKTTLVLSVVASLWARAALAGGDPPVIVTSSTNNQAVTNIIAAFGKDFAHGCGPLAGRWLPEIKSFGAYFPKASAEKDMSNAYQTQAFLTGLESPAYLEQAQAQYLAKAIEAFPDAQEPGVRDVVERLREQIQVRHQQLLGIEQAWPALVAAREAVMMELGPTPQATIAQRELSCDEQRQQLCAAQQRLKNFRHYLAHESLFYTLFNWIGPVAAKRLRLAKLQLAETDPLLQGATSIAEIENYLTSAEAVALATLAERETRLRLGQQLLATEQRELATWRLKIAVLAQASEKPAAQVTLAECDVWADTSVRFEIFLLTTHYWEGRWLMELAEDLPTILKRRGKNGAKTIAGNWRRWMKLTPCVVATFFRLPAELLCKRHENGNFVDDYLVDFIDLLIVDEAGQVLPEVAAPSFALARQALVIGDTQQIEPIWSIPTSVDIGNLASAGLVERSQVKHGYAAFCNGGHSAASGSVMAVAQSASRYHYDPELARGMYLYEHRRCYDSIIAFCNALCYKGKLQPRRGQKPAGGLPGLGYLHIDGLCRQDNQGSRENLLEAQTIAAWIQANEAQLRQRYGNKELCEIVGVITPFSAQAATVAQACAALGIRAGKGASEITVGTVHSFQGAERPVVIFSAVYSKHDDGGFIDRRESMLNVAVSRAKDSFLVFGDMDLFSQVPPGKPRGLLAQFLLANPTNELQFAYQPREDLGTGLSHLHEWVEHDAFLAQTLRTARQQVQIVTPWVRLRCLHSTGALAHMRDTVQRGVQVEVYTDLLLNTEPTPSNPGGDPKKVQQFQSVLAELKAQAIQVRVVKKVHSKLLMADQELLCVGSFNWLSAQREGDFVRHETSMVYRGKAVRDEIEVNRNSLAKRVTPYT</sequence>
<evidence type="ECO:0000256" key="1">
    <source>
        <dbReference type="ARBA" id="ARBA00022741"/>
    </source>
</evidence>
<keyword evidence="3" id="KW-0347">Helicase</keyword>
<dbReference type="SUPFAM" id="SSF56024">
    <property type="entry name" value="Phospholipase D/nuclease"/>
    <property type="match status" value="1"/>
</dbReference>
<feature type="domain" description="PLD phosphodiesterase" evidence="5">
    <location>
        <begin position="1099"/>
        <end position="1126"/>
    </location>
</feature>
<dbReference type="InterPro" id="IPR016834">
    <property type="entry name" value="UCP026306"/>
</dbReference>
<keyword evidence="2" id="KW-0378">Hydrolase</keyword>
<dbReference type="InterPro" id="IPR027417">
    <property type="entry name" value="P-loop_NTPase"/>
</dbReference>
<dbReference type="InterPro" id="IPR050534">
    <property type="entry name" value="Coronavir_polyprotein_1ab"/>
</dbReference>
<dbReference type="Proteomes" id="UP000693952">
    <property type="component" value="Chromosome"/>
</dbReference>
<dbReference type="InterPro" id="IPR001736">
    <property type="entry name" value="PLipase_D/transphosphatidylase"/>
</dbReference>
<dbReference type="EMBL" id="CP077074">
    <property type="protein sequence ID" value="QXH43323.1"/>
    <property type="molecule type" value="Genomic_DNA"/>
</dbReference>
<gene>
    <name evidence="6" type="ORF">KSS89_14230</name>
</gene>
<dbReference type="PANTHER" id="PTHR43788:SF8">
    <property type="entry name" value="DNA-BINDING PROTEIN SMUBP-2"/>
    <property type="match status" value="1"/>
</dbReference>
<keyword evidence="7" id="KW-1185">Reference proteome</keyword>
<dbReference type="RefSeq" id="WP_124346636.1">
    <property type="nucleotide sequence ID" value="NZ_CP027706.1"/>
</dbReference>
<keyword evidence="1" id="KW-0547">Nucleotide-binding</keyword>
<evidence type="ECO:0000313" key="6">
    <source>
        <dbReference type="EMBL" id="QXH43323.1"/>
    </source>
</evidence>
<dbReference type="InterPro" id="IPR025202">
    <property type="entry name" value="PLD-like_dom"/>
</dbReference>
<accession>A0ABX8MVT8</accession>
<dbReference type="SUPFAM" id="SSF52540">
    <property type="entry name" value="P-loop containing nucleoside triphosphate hydrolases"/>
    <property type="match status" value="1"/>
</dbReference>